<organism evidence="1 2">
    <name type="scientific">Dissostichus mawsoni</name>
    <name type="common">Antarctic cod</name>
    <dbReference type="NCBI Taxonomy" id="36200"/>
    <lineage>
        <taxon>Eukaryota</taxon>
        <taxon>Metazoa</taxon>
        <taxon>Chordata</taxon>
        <taxon>Craniata</taxon>
        <taxon>Vertebrata</taxon>
        <taxon>Euteleostomi</taxon>
        <taxon>Actinopterygii</taxon>
        <taxon>Neopterygii</taxon>
        <taxon>Teleostei</taxon>
        <taxon>Neoteleostei</taxon>
        <taxon>Acanthomorphata</taxon>
        <taxon>Eupercaria</taxon>
        <taxon>Perciformes</taxon>
        <taxon>Notothenioidei</taxon>
        <taxon>Nototheniidae</taxon>
        <taxon>Dissostichus</taxon>
    </lineage>
</organism>
<protein>
    <submittedName>
        <fullName evidence="1">Uncharacterized protein</fullName>
    </submittedName>
</protein>
<keyword evidence="2" id="KW-1185">Reference proteome</keyword>
<evidence type="ECO:0000313" key="2">
    <source>
        <dbReference type="Proteomes" id="UP000518266"/>
    </source>
</evidence>
<dbReference type="EMBL" id="JAAKFY010000009">
    <property type="protein sequence ID" value="KAF3852801.1"/>
    <property type="molecule type" value="Genomic_DNA"/>
</dbReference>
<gene>
    <name evidence="1" type="ORF">F7725_006156</name>
</gene>
<dbReference type="OrthoDB" id="6155932at2759"/>
<proteinExistence type="predicted"/>
<accession>A0A7J5YVE5</accession>
<dbReference type="Proteomes" id="UP000518266">
    <property type="component" value="Unassembled WGS sequence"/>
</dbReference>
<name>A0A7J5YVE5_DISMA</name>
<comment type="caution">
    <text evidence="1">The sequence shown here is derived from an EMBL/GenBank/DDBJ whole genome shotgun (WGS) entry which is preliminary data.</text>
</comment>
<reference evidence="1 2" key="1">
    <citation type="submission" date="2020-03" db="EMBL/GenBank/DDBJ databases">
        <title>Dissostichus mawsoni Genome sequencing and assembly.</title>
        <authorList>
            <person name="Park H."/>
        </authorList>
    </citation>
    <scope>NUCLEOTIDE SEQUENCE [LARGE SCALE GENOMIC DNA]</scope>
    <source>
        <strain evidence="1">DM0001</strain>
        <tissue evidence="1">Muscle</tissue>
    </source>
</reference>
<evidence type="ECO:0000313" key="1">
    <source>
        <dbReference type="EMBL" id="KAF3852801.1"/>
    </source>
</evidence>
<sequence>MVKYDEVSNIFAIKEQVETEDLFQHMRPSADDFKLFCEQLHQSEEQETKPKKVLSCRSLKAIPTDTRQRLYNWICQHPLPVCIKAADLYWICLHC</sequence>
<dbReference type="AlphaFoldDB" id="A0A7J5YVE5"/>